<feature type="domain" description="ATP-grasp" evidence="9">
    <location>
        <begin position="136"/>
        <end position="332"/>
    </location>
</feature>
<evidence type="ECO:0000256" key="6">
    <source>
        <dbReference type="PROSITE-ProRule" id="PRU00409"/>
    </source>
</evidence>
<keyword evidence="12" id="KW-1185">Reference proteome</keyword>
<dbReference type="InterPro" id="IPR011053">
    <property type="entry name" value="Single_hybrid_motif"/>
</dbReference>
<dbReference type="GO" id="GO:0046872">
    <property type="term" value="F:metal ion binding"/>
    <property type="evidence" value="ECO:0007669"/>
    <property type="project" value="InterPro"/>
</dbReference>
<evidence type="ECO:0000256" key="7">
    <source>
        <dbReference type="SAM" id="MobiDB-lite"/>
    </source>
</evidence>
<dbReference type="PROSITE" id="PS50979">
    <property type="entry name" value="BC"/>
    <property type="match status" value="1"/>
</dbReference>
<dbReference type="InterPro" id="IPR005482">
    <property type="entry name" value="Biotin_COase_C"/>
</dbReference>
<protein>
    <recommendedName>
        <fullName evidence="13">Pyruvate carboxylase</fullName>
    </recommendedName>
</protein>
<dbReference type="PROSITE" id="PS50975">
    <property type="entry name" value="ATP_GRASP"/>
    <property type="match status" value="1"/>
</dbReference>
<dbReference type="SUPFAM" id="SSF56059">
    <property type="entry name" value="Glutathione synthetase ATP-binding domain-like"/>
    <property type="match status" value="1"/>
</dbReference>
<dbReference type="Pfam" id="PF02785">
    <property type="entry name" value="Biotin_carb_C"/>
    <property type="match status" value="1"/>
</dbReference>
<dbReference type="PANTHER" id="PTHR45007:SF1">
    <property type="entry name" value="CARBOXYLASE, PUTATIVE (AFU_ORTHOLOGUE AFUA_5G07570)-RELATED"/>
    <property type="match status" value="1"/>
</dbReference>
<dbReference type="Gene3D" id="3.30.470.20">
    <property type="entry name" value="ATP-grasp fold, B domain"/>
    <property type="match status" value="1"/>
</dbReference>
<dbReference type="InterPro" id="IPR011054">
    <property type="entry name" value="Rudment_hybrid_motif"/>
</dbReference>
<dbReference type="GO" id="GO:0005524">
    <property type="term" value="F:ATP binding"/>
    <property type="evidence" value="ECO:0007669"/>
    <property type="project" value="UniProtKB-UniRule"/>
</dbReference>
<dbReference type="InterPro" id="IPR011761">
    <property type="entry name" value="ATP-grasp"/>
</dbReference>
<dbReference type="GO" id="GO:0016874">
    <property type="term" value="F:ligase activity"/>
    <property type="evidence" value="ECO:0007669"/>
    <property type="project" value="UniProtKB-KW"/>
</dbReference>
<dbReference type="OrthoDB" id="196847at2759"/>
<comment type="caution">
    <text evidence="11">The sequence shown here is derived from an EMBL/GenBank/DDBJ whole genome shotgun (WGS) entry which is preliminary data.</text>
</comment>
<dbReference type="PANTHER" id="PTHR45007">
    <property type="entry name" value="CARBOXYLASE, PUTATIVE (AFU_ORTHOLOGUE AFUA_5G07570)-RELATED"/>
    <property type="match status" value="1"/>
</dbReference>
<evidence type="ECO:0000313" key="12">
    <source>
        <dbReference type="Proteomes" id="UP001152300"/>
    </source>
</evidence>
<dbReference type="Pfam" id="PF02786">
    <property type="entry name" value="CPSase_L_D2"/>
    <property type="match status" value="1"/>
</dbReference>
<dbReference type="SUPFAM" id="SSF51246">
    <property type="entry name" value="Rudiment single hybrid motif"/>
    <property type="match status" value="1"/>
</dbReference>
<organism evidence="11 12">
    <name type="scientific">Sclerotinia nivalis</name>
    <dbReference type="NCBI Taxonomy" id="352851"/>
    <lineage>
        <taxon>Eukaryota</taxon>
        <taxon>Fungi</taxon>
        <taxon>Dikarya</taxon>
        <taxon>Ascomycota</taxon>
        <taxon>Pezizomycotina</taxon>
        <taxon>Leotiomycetes</taxon>
        <taxon>Helotiales</taxon>
        <taxon>Sclerotiniaceae</taxon>
        <taxon>Sclerotinia</taxon>
    </lineage>
</organism>
<evidence type="ECO:0000259" key="10">
    <source>
        <dbReference type="PROSITE" id="PS50979"/>
    </source>
</evidence>
<dbReference type="PROSITE" id="PS50968">
    <property type="entry name" value="BIOTINYL_LIPOYL"/>
    <property type="match status" value="1"/>
</dbReference>
<evidence type="ECO:0000256" key="3">
    <source>
        <dbReference type="ARBA" id="ARBA00022741"/>
    </source>
</evidence>
<dbReference type="Pfam" id="PF00289">
    <property type="entry name" value="Biotin_carb_N"/>
    <property type="match status" value="1"/>
</dbReference>
<evidence type="ECO:0000259" key="8">
    <source>
        <dbReference type="PROSITE" id="PS50968"/>
    </source>
</evidence>
<evidence type="ECO:0000313" key="11">
    <source>
        <dbReference type="EMBL" id="KAJ8071225.1"/>
    </source>
</evidence>
<dbReference type="InterPro" id="IPR000089">
    <property type="entry name" value="Biotin_lipoyl"/>
</dbReference>
<accession>A0A9X0AYA9</accession>
<name>A0A9X0AYA9_9HELO</name>
<dbReference type="InterPro" id="IPR005479">
    <property type="entry name" value="CPAse_ATP-bd"/>
</dbReference>
<sequence>MRLQAKISYNNYKMSQPPYRPIKRLLIANRGEIATRIISTARELDIETYSLYTENDSSHTLHSTHSIKLPSPSSYLDTPALISIVQKHDIDAIHPGYGFLSESPEFAERMWKEANVVVIGPGPKILERTGDKLMARQLADECHVPILPALQTPTNDISQLQHFASSVGYPIIIKVVDGGGGRGIRIVTQEAELEDMLKAALRESPSKKVFAEKAAIDGYRHVEVQIIGDGKGGVRHLWERECSIQRRFQKVVEFAPSGVGDRDSIGRVVEAALRMAKKVNYYSLGTFEFLVRQSSAEFYFLEINPRLQVEHTITESLSLGIDLVKTQLLLAQGHSLPSLLPRFLPFSPSTPPEIHSLQLRITAESPSQNFSISPGKISSFHFPSGNGIRVDTHLHPSTSAIIGTDFDSLLAKLIVTAPTWQDVIAKARRALDATFIAGIETNLNLLRAIVASDDLRRQTCDTRWLEKNLPVLLESARKIGDNLKDMVSSVSKSQIPALPSSSNVLFRPRDAWDILLTPETSKEGSENASQTPYHLQITRILTNNFPSSLKANILFTSPSSTSASTGAPSKPTPYTISLTSSTSSPSQQSSKNHRLGNFSNPSHITAPFLGKLIEIYVEIGDRILAGQAVCVIRQMKMEVEIRSKKGGVVTWVLGDGEEEEEWEVGLDVREGVLICELEDENGRDSKL</sequence>
<keyword evidence="4 6" id="KW-0067">ATP-binding</keyword>
<evidence type="ECO:0000256" key="1">
    <source>
        <dbReference type="ARBA" id="ARBA00001953"/>
    </source>
</evidence>
<dbReference type="PROSITE" id="PS00867">
    <property type="entry name" value="CPSASE_2"/>
    <property type="match status" value="1"/>
</dbReference>
<dbReference type="SMART" id="SM00878">
    <property type="entry name" value="Biotin_carb_C"/>
    <property type="match status" value="1"/>
</dbReference>
<dbReference type="CDD" id="cd06850">
    <property type="entry name" value="biotinyl_domain"/>
    <property type="match status" value="1"/>
</dbReference>
<comment type="cofactor">
    <cofactor evidence="1">
        <name>biotin</name>
        <dbReference type="ChEBI" id="CHEBI:57586"/>
    </cofactor>
</comment>
<dbReference type="InterPro" id="IPR016185">
    <property type="entry name" value="PreATP-grasp_dom_sf"/>
</dbReference>
<evidence type="ECO:0000256" key="4">
    <source>
        <dbReference type="ARBA" id="ARBA00022840"/>
    </source>
</evidence>
<dbReference type="Pfam" id="PF00364">
    <property type="entry name" value="Biotin_lipoyl"/>
    <property type="match status" value="1"/>
</dbReference>
<dbReference type="SUPFAM" id="SSF51230">
    <property type="entry name" value="Single hybrid motif"/>
    <property type="match status" value="1"/>
</dbReference>
<dbReference type="Proteomes" id="UP001152300">
    <property type="component" value="Unassembled WGS sequence"/>
</dbReference>
<evidence type="ECO:0000256" key="5">
    <source>
        <dbReference type="ARBA" id="ARBA00023267"/>
    </source>
</evidence>
<feature type="region of interest" description="Disordered" evidence="7">
    <location>
        <begin position="559"/>
        <end position="598"/>
    </location>
</feature>
<evidence type="ECO:0000259" key="9">
    <source>
        <dbReference type="PROSITE" id="PS50975"/>
    </source>
</evidence>
<keyword evidence="5" id="KW-0092">Biotin</keyword>
<feature type="domain" description="Lipoyl-binding" evidence="8">
    <location>
        <begin position="595"/>
        <end position="678"/>
    </location>
</feature>
<keyword evidence="2" id="KW-0436">Ligase</keyword>
<feature type="domain" description="Biotin carboxylation" evidence="10">
    <location>
        <begin position="21"/>
        <end position="470"/>
    </location>
</feature>
<evidence type="ECO:0000256" key="2">
    <source>
        <dbReference type="ARBA" id="ARBA00022598"/>
    </source>
</evidence>
<proteinExistence type="predicted"/>
<gene>
    <name evidence="11" type="ORF">OCU04_001560</name>
</gene>
<evidence type="ECO:0008006" key="13">
    <source>
        <dbReference type="Google" id="ProtNLM"/>
    </source>
</evidence>
<dbReference type="SUPFAM" id="SSF52440">
    <property type="entry name" value="PreATP-grasp domain"/>
    <property type="match status" value="1"/>
</dbReference>
<dbReference type="InterPro" id="IPR011764">
    <property type="entry name" value="Biotin_carboxylation_dom"/>
</dbReference>
<keyword evidence="3 6" id="KW-0547">Nucleotide-binding</keyword>
<feature type="compositionally biased region" description="Low complexity" evidence="7">
    <location>
        <begin position="559"/>
        <end position="590"/>
    </location>
</feature>
<dbReference type="AlphaFoldDB" id="A0A9X0AYA9"/>
<reference evidence="11" key="1">
    <citation type="submission" date="2022-11" db="EMBL/GenBank/DDBJ databases">
        <title>Genome Resource of Sclerotinia nivalis Strain SnTB1, a Plant Pathogen Isolated from American Ginseng.</title>
        <authorList>
            <person name="Fan S."/>
        </authorList>
    </citation>
    <scope>NUCLEOTIDE SEQUENCE</scope>
    <source>
        <strain evidence="11">SnTB1</strain>
    </source>
</reference>
<dbReference type="Gene3D" id="2.40.50.100">
    <property type="match status" value="1"/>
</dbReference>
<dbReference type="InterPro" id="IPR005481">
    <property type="entry name" value="BC-like_N"/>
</dbReference>
<dbReference type="EMBL" id="JAPEIS010000001">
    <property type="protein sequence ID" value="KAJ8071225.1"/>
    <property type="molecule type" value="Genomic_DNA"/>
</dbReference>